<evidence type="ECO:0000313" key="3">
    <source>
        <dbReference type="Proteomes" id="UP001157134"/>
    </source>
</evidence>
<evidence type="ECO:0000313" key="2">
    <source>
        <dbReference type="EMBL" id="GLX84130.1"/>
    </source>
</evidence>
<dbReference type="RefSeq" id="WP_284295674.1">
    <property type="nucleotide sequence ID" value="NZ_BSSV01000001.1"/>
</dbReference>
<feature type="domain" description="Oxidoreductase-like" evidence="1">
    <location>
        <begin position="9"/>
        <end position="47"/>
    </location>
</feature>
<organism evidence="2 3">
    <name type="scientific">Thalassotalea loyana</name>
    <dbReference type="NCBI Taxonomy" id="280483"/>
    <lineage>
        <taxon>Bacteria</taxon>
        <taxon>Pseudomonadati</taxon>
        <taxon>Pseudomonadota</taxon>
        <taxon>Gammaproteobacteria</taxon>
        <taxon>Alteromonadales</taxon>
        <taxon>Colwelliaceae</taxon>
        <taxon>Thalassotalea</taxon>
    </lineage>
</organism>
<comment type="caution">
    <text evidence="2">The sequence shown here is derived from an EMBL/GenBank/DDBJ whole genome shotgun (WGS) entry which is preliminary data.</text>
</comment>
<gene>
    <name evidence="2" type="ORF">tloyanaT_03820</name>
</gene>
<accession>A0ABQ6HBJ5</accession>
<protein>
    <recommendedName>
        <fullName evidence="1">Oxidoreductase-like domain-containing protein</fullName>
    </recommendedName>
</protein>
<proteinExistence type="predicted"/>
<dbReference type="EMBL" id="BSSV01000001">
    <property type="protein sequence ID" value="GLX84130.1"/>
    <property type="molecule type" value="Genomic_DNA"/>
</dbReference>
<sequence length="60" mass="6596">MPNSEEIIEKPTQPADDDCCGGGACNPCVWDAYNAKMRAWREQQAKLKGQDNLLSTNLLG</sequence>
<dbReference type="Proteomes" id="UP001157134">
    <property type="component" value="Unassembled WGS sequence"/>
</dbReference>
<name>A0ABQ6HBJ5_9GAMM</name>
<dbReference type="InterPro" id="IPR019180">
    <property type="entry name" value="Oxidoreductase-like_N"/>
</dbReference>
<evidence type="ECO:0000259" key="1">
    <source>
        <dbReference type="Pfam" id="PF09791"/>
    </source>
</evidence>
<reference evidence="2 3" key="1">
    <citation type="submission" date="2023-03" db="EMBL/GenBank/DDBJ databases">
        <title>Thalassotalea loyana LMG 22536T draft genome sequence.</title>
        <authorList>
            <person name="Sawabe T."/>
        </authorList>
    </citation>
    <scope>NUCLEOTIDE SEQUENCE [LARGE SCALE GENOMIC DNA]</scope>
    <source>
        <strain evidence="2 3">LMG 22536</strain>
    </source>
</reference>
<dbReference type="Pfam" id="PF09791">
    <property type="entry name" value="Oxidored-like"/>
    <property type="match status" value="1"/>
</dbReference>
<keyword evidence="3" id="KW-1185">Reference proteome</keyword>